<reference evidence="1" key="1">
    <citation type="submission" date="2020-09" db="EMBL/GenBank/DDBJ databases">
        <title>Pelobacter alkaliphilus sp. nov., a novel anaerobic arsenate-reducing bacterium from terrestrial mud volcano.</title>
        <authorList>
            <person name="Khomyakova M.A."/>
            <person name="Merkel A.Y."/>
            <person name="Slobodkin A.I."/>
        </authorList>
    </citation>
    <scope>NUCLEOTIDE SEQUENCE</scope>
    <source>
        <strain evidence="1">M08fum</strain>
    </source>
</reference>
<gene>
    <name evidence="1" type="ORF">ICT70_09640</name>
</gene>
<sequence length="130" mass="14557">MFWIVLLLILLGGSFYFYQRMVALEQEIRAEQEREKELQAQQVNQESAAAAPKKIEPALVGAAAENPATEMAENPILQCVCAHPGVVQADLYADVPQLNKKQAQQMIRELVDAGKIRRERLGSSFKLYLA</sequence>
<accession>A0A8J6UPV6</accession>
<evidence type="ECO:0000313" key="2">
    <source>
        <dbReference type="Proteomes" id="UP000632828"/>
    </source>
</evidence>
<name>A0A8J6UPV6_9BACT</name>
<keyword evidence="2" id="KW-1185">Reference proteome</keyword>
<comment type="caution">
    <text evidence="1">The sequence shown here is derived from an EMBL/GenBank/DDBJ whole genome shotgun (WGS) entry which is preliminary data.</text>
</comment>
<dbReference type="Proteomes" id="UP000632828">
    <property type="component" value="Unassembled WGS sequence"/>
</dbReference>
<evidence type="ECO:0000313" key="1">
    <source>
        <dbReference type="EMBL" id="MBD1400934.1"/>
    </source>
</evidence>
<dbReference type="AlphaFoldDB" id="A0A8J6UPV6"/>
<organism evidence="1 2">
    <name type="scientific">Pelovirga terrestris</name>
    <dbReference type="NCBI Taxonomy" id="2771352"/>
    <lineage>
        <taxon>Bacteria</taxon>
        <taxon>Pseudomonadati</taxon>
        <taxon>Thermodesulfobacteriota</taxon>
        <taxon>Desulfuromonadia</taxon>
        <taxon>Geobacterales</taxon>
        <taxon>Geobacteraceae</taxon>
        <taxon>Pelovirga</taxon>
    </lineage>
</organism>
<dbReference type="RefSeq" id="WP_191155990.1">
    <property type="nucleotide sequence ID" value="NZ_JACWUN010000010.1"/>
</dbReference>
<proteinExistence type="predicted"/>
<dbReference type="EMBL" id="JACWUN010000010">
    <property type="protein sequence ID" value="MBD1400934.1"/>
    <property type="molecule type" value="Genomic_DNA"/>
</dbReference>
<protein>
    <submittedName>
        <fullName evidence="1">Uncharacterized protein</fullName>
    </submittedName>
</protein>